<feature type="transmembrane region" description="Helical" evidence="1">
    <location>
        <begin position="417"/>
        <end position="434"/>
    </location>
</feature>
<feature type="transmembrane region" description="Helical" evidence="1">
    <location>
        <begin position="111"/>
        <end position="129"/>
    </location>
</feature>
<gene>
    <name evidence="2" type="ORF">CYJ19_04000</name>
</gene>
<feature type="transmembrane region" description="Helical" evidence="1">
    <location>
        <begin position="72"/>
        <end position="90"/>
    </location>
</feature>
<dbReference type="EMBL" id="PKKO01000002">
    <property type="protein sequence ID" value="PKY72809.1"/>
    <property type="molecule type" value="Genomic_DNA"/>
</dbReference>
<dbReference type="InterPro" id="IPR046671">
    <property type="entry name" value="DUF6541"/>
</dbReference>
<feature type="transmembrane region" description="Helical" evidence="1">
    <location>
        <begin position="229"/>
        <end position="248"/>
    </location>
</feature>
<dbReference type="STRING" id="33007.HMPREF3198_01425"/>
<keyword evidence="1" id="KW-1133">Transmembrane helix</keyword>
<feature type="transmembrane region" description="Helical" evidence="1">
    <location>
        <begin position="326"/>
        <end position="345"/>
    </location>
</feature>
<name>A0A2I1INW4_9ACTO</name>
<keyword evidence="1" id="KW-0472">Membrane</keyword>
<dbReference type="Pfam" id="PF20176">
    <property type="entry name" value="DUF6541"/>
    <property type="match status" value="1"/>
</dbReference>
<comment type="caution">
    <text evidence="2">The sequence shown here is derived from an EMBL/GenBank/DDBJ whole genome shotgun (WGS) entry which is preliminary data.</text>
</comment>
<dbReference type="AlphaFoldDB" id="A0A2I1INW4"/>
<accession>A0A2I1INW4</accession>
<protein>
    <submittedName>
        <fullName evidence="2">Uncharacterized protein</fullName>
    </submittedName>
</protein>
<feature type="transmembrane region" description="Helical" evidence="1">
    <location>
        <begin position="391"/>
        <end position="410"/>
    </location>
</feature>
<evidence type="ECO:0000313" key="3">
    <source>
        <dbReference type="Proteomes" id="UP000235122"/>
    </source>
</evidence>
<feature type="transmembrane region" description="Helical" evidence="1">
    <location>
        <begin position="281"/>
        <end position="314"/>
    </location>
</feature>
<evidence type="ECO:0000256" key="1">
    <source>
        <dbReference type="SAM" id="Phobius"/>
    </source>
</evidence>
<feature type="transmembrane region" description="Helical" evidence="1">
    <location>
        <begin position="454"/>
        <end position="480"/>
    </location>
</feature>
<dbReference type="GeneID" id="35867800"/>
<feature type="transmembrane region" description="Helical" evidence="1">
    <location>
        <begin position="487"/>
        <end position="509"/>
    </location>
</feature>
<reference evidence="2 3" key="1">
    <citation type="submission" date="2017-12" db="EMBL/GenBank/DDBJ databases">
        <title>Phylogenetic diversity of female urinary microbiome.</title>
        <authorList>
            <person name="Thomas-White K."/>
            <person name="Wolfe A.J."/>
        </authorList>
    </citation>
    <scope>NUCLEOTIDE SEQUENCE [LARGE SCALE GENOMIC DNA]</scope>
    <source>
        <strain evidence="2 3">UMB0402</strain>
    </source>
</reference>
<keyword evidence="3" id="KW-1185">Reference proteome</keyword>
<evidence type="ECO:0000313" key="2">
    <source>
        <dbReference type="EMBL" id="PKY72809.1"/>
    </source>
</evidence>
<dbReference type="RefSeq" id="WP_024330967.1">
    <property type="nucleotide sequence ID" value="NZ_JASOXK010000002.1"/>
</dbReference>
<feature type="transmembrane region" description="Helical" evidence="1">
    <location>
        <begin position="200"/>
        <end position="217"/>
    </location>
</feature>
<organism evidence="2 3">
    <name type="scientific">Winkia neuii</name>
    <dbReference type="NCBI Taxonomy" id="33007"/>
    <lineage>
        <taxon>Bacteria</taxon>
        <taxon>Bacillati</taxon>
        <taxon>Actinomycetota</taxon>
        <taxon>Actinomycetes</taxon>
        <taxon>Actinomycetales</taxon>
        <taxon>Actinomycetaceae</taxon>
        <taxon>Winkia</taxon>
    </lineage>
</organism>
<proteinExistence type="predicted"/>
<feature type="transmembrane region" description="Helical" evidence="1">
    <location>
        <begin position="47"/>
        <end position="66"/>
    </location>
</feature>
<sequence length="662" mass="71505">MALPTADILTQVHSWGGFVTSLILVLAILYLPGLLVGKAGGLRGASLMAASPAFSVGLCASAAIMAPVLGWAWAPPVVILLTLVVAALIFGYRGLAHPFAEVSRGSGRSTLPVALALFIFVLFTWRFAYCMHDPGTFSQTWDTVFHLNTAELIQSRRDASSLHIDFTSSGKTLFYPAAWHGIVVLVMNMAGVISPVATNAMAAVISFLVWPIGVYALAKRVTSARSVQIAALALAPIFPQFPVAFLWWGNLYPNLLAYALLPACLLLFDKLITGFTKASPVYALLLIVATIGLALAQPVAVITLAIMAIAWLVLRLWAKSRRKIALAPVAALVWIGLLAALNVVMDRVPQLATMRHIPSSWPSQGNIWQGLMQLFAFTGGKPHDNWDVNSFWHLLLPAALVGIGFLVSLAHKKAWPLVGAQVSMAVLFLAGFALRGTARTYWTGPWYSDVPRMFAPLCVGAPIFAAFALAAVGSICVRLLGRGVRVLVAPALAVVVVAGLFSPALNVAFGRISLSMQMLSPTQDGGLLDTDELALFSRLSKHVPADAKILANPWEGGALTWPYGKRQPYFSQIVAGLPQDKKELANHLEDANRLPRVCEILRRNKIEYALQLRDSYLWRGSGWSIENNFSSLDRLTELPGAKVVDRQGEAILVKLPGCKLTK</sequence>
<keyword evidence="1" id="KW-0812">Transmembrane</keyword>
<dbReference type="Proteomes" id="UP000235122">
    <property type="component" value="Unassembled WGS sequence"/>
</dbReference>
<feature type="transmembrane region" description="Helical" evidence="1">
    <location>
        <begin position="12"/>
        <end position="35"/>
    </location>
</feature>